<keyword evidence="7" id="KW-0444">Lipid biosynthesis</keyword>
<dbReference type="Gene3D" id="3.40.50.10330">
    <property type="entry name" value="Probable inorganic polyphosphate/atp-NAD kinase, domain 1"/>
    <property type="match status" value="1"/>
</dbReference>
<evidence type="ECO:0000256" key="7">
    <source>
        <dbReference type="ARBA" id="ARBA00023209"/>
    </source>
</evidence>
<keyword evidence="7" id="KW-0443">Lipid metabolism</keyword>
<keyword evidence="6" id="KW-0067">ATP-binding</keyword>
<dbReference type="GO" id="GO:0046512">
    <property type="term" value="P:sphingosine biosynthetic process"/>
    <property type="evidence" value="ECO:0007669"/>
    <property type="project" value="TreeGrafter"/>
</dbReference>
<dbReference type="InterPro" id="IPR045540">
    <property type="entry name" value="YegS/DAGK_C"/>
</dbReference>
<dbReference type="Pfam" id="PF00781">
    <property type="entry name" value="DAGK_cat"/>
    <property type="match status" value="1"/>
</dbReference>
<protein>
    <recommendedName>
        <fullName evidence="9">DAGKc domain-containing protein</fullName>
    </recommendedName>
</protein>
<dbReference type="GO" id="GO:0005737">
    <property type="term" value="C:cytoplasm"/>
    <property type="evidence" value="ECO:0007669"/>
    <property type="project" value="TreeGrafter"/>
</dbReference>
<dbReference type="GO" id="GO:0005524">
    <property type="term" value="F:ATP binding"/>
    <property type="evidence" value="ECO:0007669"/>
    <property type="project" value="UniProtKB-KW"/>
</dbReference>
<evidence type="ECO:0000256" key="2">
    <source>
        <dbReference type="ARBA" id="ARBA00005983"/>
    </source>
</evidence>
<dbReference type="GO" id="GO:0016773">
    <property type="term" value="F:phosphotransferase activity, alcohol group as acceptor"/>
    <property type="evidence" value="ECO:0007669"/>
    <property type="project" value="UniProtKB-ARBA"/>
</dbReference>
<comment type="caution">
    <text evidence="10">The sequence shown here is derived from an EMBL/GenBank/DDBJ whole genome shotgun (WGS) entry which is preliminary data.</text>
</comment>
<dbReference type="GO" id="GO:0008654">
    <property type="term" value="P:phospholipid biosynthetic process"/>
    <property type="evidence" value="ECO:0007669"/>
    <property type="project" value="UniProtKB-KW"/>
</dbReference>
<dbReference type="InterPro" id="IPR017438">
    <property type="entry name" value="ATP-NAD_kinase_N"/>
</dbReference>
<evidence type="ECO:0000256" key="4">
    <source>
        <dbReference type="ARBA" id="ARBA00022741"/>
    </source>
</evidence>
<evidence type="ECO:0000256" key="6">
    <source>
        <dbReference type="ARBA" id="ARBA00022840"/>
    </source>
</evidence>
<evidence type="ECO:0000256" key="5">
    <source>
        <dbReference type="ARBA" id="ARBA00022777"/>
    </source>
</evidence>
<dbReference type="GO" id="GO:0016020">
    <property type="term" value="C:membrane"/>
    <property type="evidence" value="ECO:0007669"/>
    <property type="project" value="TreeGrafter"/>
</dbReference>
<evidence type="ECO:0000313" key="10">
    <source>
        <dbReference type="EMBL" id="HGG00394.1"/>
    </source>
</evidence>
<evidence type="ECO:0000256" key="1">
    <source>
        <dbReference type="ARBA" id="ARBA00001946"/>
    </source>
</evidence>
<keyword evidence="7" id="KW-0594">Phospholipid biosynthesis</keyword>
<dbReference type="SUPFAM" id="SSF111331">
    <property type="entry name" value="NAD kinase/diacylglycerol kinase-like"/>
    <property type="match status" value="1"/>
</dbReference>
<dbReference type="SMART" id="SM00046">
    <property type="entry name" value="DAGKc"/>
    <property type="match status" value="1"/>
</dbReference>
<comment type="similarity">
    <text evidence="2">Belongs to the diacylglycerol/lipid kinase family.</text>
</comment>
<dbReference type="InterPro" id="IPR001206">
    <property type="entry name" value="Diacylglycerol_kinase_cat_dom"/>
</dbReference>
<keyword evidence="5" id="KW-0418">Kinase</keyword>
<gene>
    <name evidence="10" type="ORF">ENR15_07010</name>
</gene>
<evidence type="ECO:0000256" key="3">
    <source>
        <dbReference type="ARBA" id="ARBA00022679"/>
    </source>
</evidence>
<dbReference type="Pfam" id="PF19279">
    <property type="entry name" value="YegS_C"/>
    <property type="match status" value="1"/>
</dbReference>
<proteinExistence type="inferred from homology"/>
<reference evidence="10" key="1">
    <citation type="journal article" date="2020" name="mSystems">
        <title>Genome- and Community-Level Interaction Insights into Carbon Utilization and Element Cycling Functions of Hydrothermarchaeota in Hydrothermal Sediment.</title>
        <authorList>
            <person name="Zhou Z."/>
            <person name="Liu Y."/>
            <person name="Xu W."/>
            <person name="Pan J."/>
            <person name="Luo Z.H."/>
            <person name="Li M."/>
        </authorList>
    </citation>
    <scope>NUCLEOTIDE SEQUENCE [LARGE SCALE GENOMIC DNA]</scope>
    <source>
        <strain evidence="10">SpSt-374</strain>
    </source>
</reference>
<dbReference type="PANTHER" id="PTHR12358">
    <property type="entry name" value="SPHINGOSINE KINASE"/>
    <property type="match status" value="1"/>
</dbReference>
<dbReference type="PROSITE" id="PS50146">
    <property type="entry name" value="DAGK"/>
    <property type="match status" value="1"/>
</dbReference>
<sequence length="446" mass="49484">MENQILFQAPLIPITHQSGQTNTHPETTATLTANTLTWVKNGINQVLSLDDVVGASDLGETVGINHNINHPYWFVIHAYPVGEKRWGFFFRQRTRVLQEYHFACTDQTAVQTWITAIRNTLQGLPPNAPPQPPRRLGVILNPASGKKKAREIFNQVRPLLVQSHCQLTITETTGRNDGDLGDRGLDIAAIDALVVVGGDGTIHEVINRLANDADKLAIQKIPLGVIPGGTGNGLCQSLLAISGESYSPINAAFLIAKGRVKALDIGLVEEANRRYYSFLALSWGLVSDVDIESDVLRFLGALKNDVYALIRLIFLRIYPGKLSFVLHDSDEPDKWQMIEGDFILFWAMNVPWATYNLQPAPKACLDDGAIDLIIIRRGSSKLQLLQAFWQAADGSHLSLPNVEYYKVQRFRLEPLNNQGILAVDGERVDCQPIEFVMSRGIARVFC</sequence>
<name>A0A7C3VFS8_9CYAN</name>
<evidence type="ECO:0000256" key="8">
    <source>
        <dbReference type="ARBA" id="ARBA00023264"/>
    </source>
</evidence>
<evidence type="ECO:0000259" key="9">
    <source>
        <dbReference type="PROSITE" id="PS50146"/>
    </source>
</evidence>
<keyword evidence="4" id="KW-0547">Nucleotide-binding</keyword>
<keyword evidence="8" id="KW-1208">Phospholipid metabolism</keyword>
<dbReference type="AlphaFoldDB" id="A0A7C3VFS8"/>
<dbReference type="PANTHER" id="PTHR12358:SF31">
    <property type="entry name" value="ACYLGLYCEROL KINASE, MITOCHONDRIAL"/>
    <property type="match status" value="1"/>
</dbReference>
<dbReference type="InterPro" id="IPR016064">
    <property type="entry name" value="NAD/diacylglycerol_kinase_sf"/>
</dbReference>
<dbReference type="Gene3D" id="2.60.200.40">
    <property type="match status" value="1"/>
</dbReference>
<dbReference type="InterPro" id="IPR050187">
    <property type="entry name" value="Lipid_Phosphate_FormReg"/>
</dbReference>
<dbReference type="GO" id="GO:0001727">
    <property type="term" value="F:lipid kinase activity"/>
    <property type="evidence" value="ECO:0007669"/>
    <property type="project" value="TreeGrafter"/>
</dbReference>
<dbReference type="EMBL" id="DSPX01000066">
    <property type="protein sequence ID" value="HGG00394.1"/>
    <property type="molecule type" value="Genomic_DNA"/>
</dbReference>
<organism evidence="10">
    <name type="scientific">Planktothricoides sp. SpSt-374</name>
    <dbReference type="NCBI Taxonomy" id="2282167"/>
    <lineage>
        <taxon>Bacteria</taxon>
        <taxon>Bacillati</taxon>
        <taxon>Cyanobacteriota</taxon>
        <taxon>Cyanophyceae</taxon>
        <taxon>Oscillatoriophycideae</taxon>
        <taxon>Oscillatoriales</taxon>
        <taxon>Oscillatoriaceae</taxon>
        <taxon>Planktothricoides</taxon>
    </lineage>
</organism>
<comment type="cofactor">
    <cofactor evidence="1">
        <name>Mg(2+)</name>
        <dbReference type="ChEBI" id="CHEBI:18420"/>
    </cofactor>
</comment>
<accession>A0A7C3VFS8</accession>
<feature type="domain" description="DAGKc" evidence="9">
    <location>
        <begin position="131"/>
        <end position="272"/>
    </location>
</feature>
<keyword evidence="3" id="KW-0808">Transferase</keyword>